<dbReference type="SUPFAM" id="SSF143865">
    <property type="entry name" value="CorA soluble domain-like"/>
    <property type="match status" value="1"/>
</dbReference>
<keyword evidence="4 8" id="KW-1003">Cell membrane</keyword>
<dbReference type="SUPFAM" id="SSF144083">
    <property type="entry name" value="Magnesium transport protein CorA, transmembrane region"/>
    <property type="match status" value="1"/>
</dbReference>
<gene>
    <name evidence="8" type="primary">corA</name>
    <name evidence="9" type="ORF">MSLAZ_1413</name>
</gene>
<comment type="function">
    <text evidence="8">Mediates influx of magnesium ions.</text>
</comment>
<dbReference type="Pfam" id="PF01544">
    <property type="entry name" value="CorA"/>
    <property type="match status" value="1"/>
</dbReference>
<dbReference type="InterPro" id="IPR045861">
    <property type="entry name" value="CorA_cytoplasmic_dom"/>
</dbReference>
<dbReference type="Gene3D" id="1.20.58.340">
    <property type="entry name" value="Magnesium transport protein CorA, transmembrane region"/>
    <property type="match status" value="2"/>
</dbReference>
<dbReference type="InterPro" id="IPR045863">
    <property type="entry name" value="CorA_TM1_TM2"/>
</dbReference>
<keyword evidence="8" id="KW-0460">Magnesium</keyword>
<dbReference type="GO" id="GO:0000287">
    <property type="term" value="F:magnesium ion binding"/>
    <property type="evidence" value="ECO:0007669"/>
    <property type="project" value="TreeGrafter"/>
</dbReference>
<dbReference type="GO" id="GO:0015087">
    <property type="term" value="F:cobalt ion transmembrane transporter activity"/>
    <property type="evidence" value="ECO:0007669"/>
    <property type="project" value="UniProtKB-UniRule"/>
</dbReference>
<evidence type="ECO:0000313" key="9">
    <source>
        <dbReference type="EMBL" id="AKB74674.1"/>
    </source>
</evidence>
<keyword evidence="6 8" id="KW-1133">Transmembrane helix</keyword>
<evidence type="ECO:0000256" key="1">
    <source>
        <dbReference type="ARBA" id="ARBA00004651"/>
    </source>
</evidence>
<dbReference type="InterPro" id="IPR002523">
    <property type="entry name" value="MgTranspt_CorA/ZnTranspt_ZntB"/>
</dbReference>
<keyword evidence="8" id="KW-0406">Ion transport</keyword>
<dbReference type="GO" id="GO:0015095">
    <property type="term" value="F:magnesium ion transmembrane transporter activity"/>
    <property type="evidence" value="ECO:0007669"/>
    <property type="project" value="UniProtKB-UniRule"/>
</dbReference>
<protein>
    <recommendedName>
        <fullName evidence="8">Magnesium transport protein CorA</fullName>
    </recommendedName>
</protein>
<dbReference type="GO" id="GO:0005886">
    <property type="term" value="C:plasma membrane"/>
    <property type="evidence" value="ECO:0007669"/>
    <property type="project" value="UniProtKB-SubCell"/>
</dbReference>
<feature type="transmembrane region" description="Helical" evidence="8">
    <location>
        <begin position="298"/>
        <end position="318"/>
    </location>
</feature>
<evidence type="ECO:0000313" key="10">
    <source>
        <dbReference type="Proteomes" id="UP000033072"/>
    </source>
</evidence>
<dbReference type="NCBIfam" id="TIGR00383">
    <property type="entry name" value="corA"/>
    <property type="match status" value="1"/>
</dbReference>
<dbReference type="STRING" id="1434111.MSLAZ_1413"/>
<keyword evidence="3 8" id="KW-0813">Transport</keyword>
<dbReference type="HOGENOM" id="CLU_007127_0_0_2"/>
<dbReference type="FunFam" id="1.20.58.340:FF:000012">
    <property type="entry name" value="Magnesium transport protein CorA"/>
    <property type="match status" value="1"/>
</dbReference>
<dbReference type="PANTHER" id="PTHR46494">
    <property type="entry name" value="CORA FAMILY METAL ION TRANSPORTER (EUROFUNG)"/>
    <property type="match status" value="1"/>
</dbReference>
<evidence type="ECO:0000256" key="3">
    <source>
        <dbReference type="ARBA" id="ARBA00022448"/>
    </source>
</evidence>
<keyword evidence="5 8" id="KW-0812">Transmembrane</keyword>
<reference evidence="9 10" key="1">
    <citation type="submission" date="2014-07" db="EMBL/GenBank/DDBJ databases">
        <title>Methanogenic archaea and the global carbon cycle.</title>
        <authorList>
            <person name="Henriksen J.R."/>
            <person name="Luke J."/>
            <person name="Reinhart S."/>
            <person name="Benedict M.N."/>
            <person name="Youngblut N.D."/>
            <person name="Metcalf M.E."/>
            <person name="Whitaker R.J."/>
            <person name="Metcalf W.W."/>
        </authorList>
    </citation>
    <scope>NUCLEOTIDE SEQUENCE [LARGE SCALE GENOMIC DNA]</scope>
    <source>
        <strain evidence="9 10">Z-7289</strain>
    </source>
</reference>
<dbReference type="Proteomes" id="UP000033072">
    <property type="component" value="Chromosome"/>
</dbReference>
<feature type="transmembrane region" description="Helical" evidence="8">
    <location>
        <begin position="330"/>
        <end position="350"/>
    </location>
</feature>
<dbReference type="RefSeq" id="WP_048125715.1">
    <property type="nucleotide sequence ID" value="NZ_CP009515.1"/>
</dbReference>
<evidence type="ECO:0000256" key="5">
    <source>
        <dbReference type="ARBA" id="ARBA00022692"/>
    </source>
</evidence>
<dbReference type="GeneID" id="24806166"/>
<dbReference type="PATRIC" id="fig|1434111.4.peg.1858"/>
<evidence type="ECO:0000256" key="6">
    <source>
        <dbReference type="ARBA" id="ARBA00022989"/>
    </source>
</evidence>
<dbReference type="OrthoDB" id="28779at2157"/>
<evidence type="ECO:0000256" key="8">
    <source>
        <dbReference type="RuleBase" id="RU362010"/>
    </source>
</evidence>
<dbReference type="EMBL" id="CP009515">
    <property type="protein sequence ID" value="AKB74674.1"/>
    <property type="molecule type" value="Genomic_DNA"/>
</dbReference>
<comment type="similarity">
    <text evidence="2 8">Belongs to the CorA metal ion transporter (MIT) (TC 1.A.35) family.</text>
</comment>
<evidence type="ECO:0000256" key="4">
    <source>
        <dbReference type="ARBA" id="ARBA00022475"/>
    </source>
</evidence>
<comment type="subcellular location">
    <subcellularLocation>
        <location evidence="1">Cell membrane</location>
        <topology evidence="1">Multi-pass membrane protein</topology>
    </subcellularLocation>
    <subcellularLocation>
        <location evidence="8">Membrane</location>
        <topology evidence="8">Multi-pass membrane protein</topology>
    </subcellularLocation>
</comment>
<dbReference type="PANTHER" id="PTHR46494:SF1">
    <property type="entry name" value="CORA FAMILY METAL ION TRANSPORTER (EUROFUNG)"/>
    <property type="match status" value="1"/>
</dbReference>
<keyword evidence="10" id="KW-1185">Reference proteome</keyword>
<dbReference type="CDD" id="cd12828">
    <property type="entry name" value="TmCorA-like_1"/>
    <property type="match status" value="1"/>
</dbReference>
<keyword evidence="7 8" id="KW-0472">Membrane</keyword>
<dbReference type="InterPro" id="IPR004488">
    <property type="entry name" value="Mg/Co-transport_prot_CorA"/>
</dbReference>
<dbReference type="KEGG" id="mls:MSLAZ_1413"/>
<dbReference type="AlphaFoldDB" id="A0A0E3S1T9"/>
<evidence type="ECO:0000256" key="2">
    <source>
        <dbReference type="ARBA" id="ARBA00009765"/>
    </source>
</evidence>
<organism evidence="9 10">
    <name type="scientific">Methanosarcina lacustris Z-7289</name>
    <dbReference type="NCBI Taxonomy" id="1434111"/>
    <lineage>
        <taxon>Archaea</taxon>
        <taxon>Methanobacteriati</taxon>
        <taxon>Methanobacteriota</taxon>
        <taxon>Stenosarchaea group</taxon>
        <taxon>Methanomicrobia</taxon>
        <taxon>Methanosarcinales</taxon>
        <taxon>Methanosarcinaceae</taxon>
        <taxon>Methanosarcina</taxon>
    </lineage>
</organism>
<dbReference type="Gene3D" id="3.30.460.20">
    <property type="entry name" value="CorA soluble domain-like"/>
    <property type="match status" value="1"/>
</dbReference>
<dbReference type="GO" id="GO:0050897">
    <property type="term" value="F:cobalt ion binding"/>
    <property type="evidence" value="ECO:0007669"/>
    <property type="project" value="TreeGrafter"/>
</dbReference>
<sequence length="356" mass="41389">MRFTKLGKKQSNVGLAPGTLVHVGEKKAERIVISLWAYNSEELIEKELQTVEECLAFKDKPGMNLWVNVDGLDQIEVIEKLGSYFKIHPLTLEDVLNTGQRPKMEDYDSYIYTVLKMMLLDTEKEEILIDQVSIIIGPGYILSFQEREGDVFDPLRERLKNPNSRLRKAGVDYLAYGLIDAVIDNYFLILEHFGEKLEYLEDELVRDPNPSTLKTVQKYKRDMILLRKSVWPLRELISGLQKVESELIKETTQIYLRDLYDHTIQVIDSIEAFRDILSSMVDVYLSSISNRMNDIMKVLTIIATIFIPLTFVAGVYGMNFDYMPELRWRLGYPAVMLSMALIGIIMFLYFKKRRWV</sequence>
<name>A0A0E3S1T9_9EURY</name>
<evidence type="ECO:0000256" key="7">
    <source>
        <dbReference type="ARBA" id="ARBA00023136"/>
    </source>
</evidence>
<accession>A0A0E3S1T9</accession>
<proteinExistence type="inferred from homology"/>